<keyword evidence="6 11" id="KW-1133">Transmembrane helix</keyword>
<evidence type="ECO:0000313" key="15">
    <source>
        <dbReference type="Proteomes" id="UP001458880"/>
    </source>
</evidence>
<feature type="domain" description="Ig-like" evidence="12">
    <location>
        <begin position="318"/>
        <end position="405"/>
    </location>
</feature>
<evidence type="ECO:0000256" key="7">
    <source>
        <dbReference type="ARBA" id="ARBA00023136"/>
    </source>
</evidence>
<protein>
    <submittedName>
        <fullName evidence="14">Fibronectin type III domain</fullName>
    </submittedName>
</protein>
<proteinExistence type="predicted"/>
<organism evidence="14 15">
    <name type="scientific">Popillia japonica</name>
    <name type="common">Japanese beetle</name>
    <dbReference type="NCBI Taxonomy" id="7064"/>
    <lineage>
        <taxon>Eukaryota</taxon>
        <taxon>Metazoa</taxon>
        <taxon>Ecdysozoa</taxon>
        <taxon>Arthropoda</taxon>
        <taxon>Hexapoda</taxon>
        <taxon>Insecta</taxon>
        <taxon>Pterygota</taxon>
        <taxon>Neoptera</taxon>
        <taxon>Endopterygota</taxon>
        <taxon>Coleoptera</taxon>
        <taxon>Polyphaga</taxon>
        <taxon>Scarabaeiformia</taxon>
        <taxon>Scarabaeidae</taxon>
        <taxon>Rutelinae</taxon>
        <taxon>Popillia</taxon>
    </lineage>
</organism>
<evidence type="ECO:0000256" key="10">
    <source>
        <dbReference type="SAM" id="MobiDB-lite"/>
    </source>
</evidence>
<feature type="domain" description="Ig-like" evidence="12">
    <location>
        <begin position="411"/>
        <end position="507"/>
    </location>
</feature>
<feature type="domain" description="Ig-like" evidence="12">
    <location>
        <begin position="1318"/>
        <end position="1413"/>
    </location>
</feature>
<sequence>MVYYGHVTGVATQSHGPVFLQEPPSHLTFSNTTGSQVSCSAHGSPNPQVDWLVQDGQTVTAVPGLRQSLGNGTLYFPPFRGEDYRKDVHSTLYRCRASNLAGTILSRDVTVRAVVNQPYEVQVYHTHVLAGNTAILLCVIPSFVKEHVSVTSWSRDDSILLPGSNMGGRIVVTYGSGDLHIRSARAEDGMFRYSCLTIHSLTQERRRSAPAILTVTEPTGSMPPRLAASVQTVASADRETDIHLTCSAQGNPPPAFNWFRESNGHLQPIFSSSRFEPLQDVLLIRNLKPDDTGKWICKASNQFGEQRLDIHLTVTAHLSLHVLPQLQIVNSGENAVFNCSISGSPIGHNYWLRNGELLSVDENPRIRLLSPLVLAISSVTRHDRGMYQCVVRNDRESAQGSAELRLGDTVPELQYTFIEQALRPGPQVSLRCSATGSPPPQFRWMLDGESLTEHNVGHRYAIGQYVDQAGDVVSHLNISNVRVEDGGLYSCRAINSLGSAEHAARLNIYGPLLIRTIGPVKAVAGSDVTLHCPYSGYPIGTVRWKRQGQDMPIDLRHRLEERGSLTILRLDPSVDSDIYTCFVSGRNGDVVHRNIQLVVRSPPILEPFSFPASLQEGGRAQVTCYVTSGDMPIHFTWYKDNIPISANLQVEERAAEFYSMLIFKEVSSKHSGAYTCVASNSAARANYTANLMVKVAPQWIVEPQDISSLVGNSVLIDCAAKGFPRPQITWLKAQGDLSQFDSSVSFLTIRFVIGKLSNDFQPIITQHGQIILLVNGSLWLENVSPQEEGQYLCRATNGIGSGLGKVIYLDINEPVRFTSQLKNISAKRGSSVVLACQVYGDRPIDITWYHNNNRMDINNYRITIKETNSDNEETSQVTINRSDREDSGVYKCQAENAYGRGEHVINLAVQERPDPPGFLEVVEVASRSVRLAWRRSFDGNSPILGYLVQYQPLGIEHVDWENAGTQNLTLPAISTTISEDNPRESAIIGGLLPATAYKIRMLAVNSIDQSSFTEDIVVKTQEEEPSEAPRDVRIDTVGAGELFLSWQVPSRESWNGELLGYIVSWNEQGKLSNNTKTLTVKGWATTKVQLTGLRKFTRYDITVRAFNSVSVGPQSPTILGVTKEGVPEAPPVDITCSQIASQSMKVLWSPPPLLQHGGIIQGYKVYYRPILLDNIEVPAAGEIKRTPSTETYLHSLYKYTNYSIKVLAYTGAGDGVISSPIFCTTEEDAPPANIKAAALTGESILVSWLTPTKPNGKISHYTIYAREAGRVGKHVTYTLGIEDTLHTHGLTYEVRNLVEEKLYEFWVSATTSIGEGEPTAIVSQAAKSRAPSRIASFSQVLQKAVKSRVILPCLAVGNPTPRTRWIHRERPITFSNYYQVTAEGHLNIHSVDYSLAGNYTCSAKNLFGEDEITYTLIVVLPPNAPTLEVQYTTAKSIRIHWTKPKDGGTIIQGYTLNYKRETYSWGSLELSPEQTVYTFDDLHCGSMYYIYILASNKVGNGNPSPILTTRTKGGPPQLPKETDFISANATTLQLNLYNWPDGGCPIFQFSIMYRPLTSEKWILVSSSVSSEKLIVQDLRPATWYQLKVRAENDAGLCNGLFNFATTTISGERILPPPSLSENTTSAHIFRYKEIYTIVPTILLAVLLMWLGRACYRRYKQRRGLDDENQEDGEQQDQKIAERDNRRNCQQVYTSSPVKSGDKIPDDGSGMYEISPYATFSVPGNHSRSVTTSTLDYTMQFKTFGHIEDDGSNAITYPKHSGKHSWHKHRYYNSEGMNGKKN</sequence>
<feature type="transmembrane region" description="Helical" evidence="11">
    <location>
        <begin position="1634"/>
        <end position="1655"/>
    </location>
</feature>
<dbReference type="FunFam" id="2.60.40.10:FF:000017">
    <property type="entry name" value="Down syndrome cell adhesion molecule b"/>
    <property type="match status" value="1"/>
</dbReference>
<dbReference type="InterPro" id="IPR003961">
    <property type="entry name" value="FN3_dom"/>
</dbReference>
<keyword evidence="8" id="KW-1015">Disulfide bond</keyword>
<feature type="domain" description="Ig-like" evidence="12">
    <location>
        <begin position="118"/>
        <end position="208"/>
    </location>
</feature>
<dbReference type="InterPro" id="IPR036179">
    <property type="entry name" value="Ig-like_dom_sf"/>
</dbReference>
<dbReference type="Pfam" id="PF13927">
    <property type="entry name" value="Ig_3"/>
    <property type="match status" value="3"/>
</dbReference>
<dbReference type="SMART" id="SM00408">
    <property type="entry name" value="IGc2"/>
    <property type="match status" value="9"/>
</dbReference>
<dbReference type="Proteomes" id="UP001458880">
    <property type="component" value="Unassembled WGS sequence"/>
</dbReference>
<evidence type="ECO:0000259" key="13">
    <source>
        <dbReference type="PROSITE" id="PS50853"/>
    </source>
</evidence>
<evidence type="ECO:0000256" key="3">
    <source>
        <dbReference type="ARBA" id="ARBA00022729"/>
    </source>
</evidence>
<accession>A0AAW1KJ64</accession>
<dbReference type="PANTHER" id="PTHR44170:SF56">
    <property type="entry name" value="FIBRONECTIN TYPE-III DOMAIN-CONTAINING PROTEIN"/>
    <property type="match status" value="1"/>
</dbReference>
<feature type="domain" description="Ig-like" evidence="12">
    <location>
        <begin position="814"/>
        <end position="908"/>
    </location>
</feature>
<comment type="subcellular location">
    <subcellularLocation>
        <location evidence="1">Membrane</location>
        <topology evidence="1">Single-pass type I membrane protein</topology>
    </subcellularLocation>
</comment>
<keyword evidence="15" id="KW-1185">Reference proteome</keyword>
<dbReference type="PROSITE" id="PS50853">
    <property type="entry name" value="FN3"/>
    <property type="match status" value="6"/>
</dbReference>
<evidence type="ECO:0000256" key="6">
    <source>
        <dbReference type="ARBA" id="ARBA00022989"/>
    </source>
</evidence>
<dbReference type="FunFam" id="2.60.40.10:FF:000093">
    <property type="entry name" value="Down syndrome cell adhesion molecule, isoform B"/>
    <property type="match status" value="1"/>
</dbReference>
<feature type="domain" description="Ig-like" evidence="12">
    <location>
        <begin position="697"/>
        <end position="812"/>
    </location>
</feature>
<dbReference type="CDD" id="cd20956">
    <property type="entry name" value="IgI_4_Dscam"/>
    <property type="match status" value="1"/>
</dbReference>
<feature type="domain" description="Fibronectin type-III" evidence="13">
    <location>
        <begin position="915"/>
        <end position="1023"/>
    </location>
</feature>
<dbReference type="CDD" id="cd00096">
    <property type="entry name" value="Ig"/>
    <property type="match status" value="1"/>
</dbReference>
<dbReference type="CDD" id="cd00063">
    <property type="entry name" value="FN3"/>
    <property type="match status" value="6"/>
</dbReference>
<dbReference type="EMBL" id="JASPKY010000224">
    <property type="protein sequence ID" value="KAK9718888.1"/>
    <property type="molecule type" value="Genomic_DNA"/>
</dbReference>
<feature type="domain" description="Fibronectin type-III" evidence="13">
    <location>
        <begin position="1130"/>
        <end position="1228"/>
    </location>
</feature>
<feature type="domain" description="Ig-like" evidence="12">
    <location>
        <begin position="17"/>
        <end position="110"/>
    </location>
</feature>
<keyword evidence="4" id="KW-0677">Repeat</keyword>
<dbReference type="FunFam" id="2.60.40.10:FF:000719">
    <property type="entry name" value="nephrin isoform X1"/>
    <property type="match status" value="1"/>
</dbReference>
<evidence type="ECO:0000256" key="9">
    <source>
        <dbReference type="ARBA" id="ARBA00023319"/>
    </source>
</evidence>
<dbReference type="FunFam" id="2.60.40.10:FF:000104">
    <property type="entry name" value="Down syndrome cell adhesion molecule b"/>
    <property type="match status" value="1"/>
</dbReference>
<feature type="domain" description="Ig-like" evidence="12">
    <location>
        <begin position="602"/>
        <end position="692"/>
    </location>
</feature>
<dbReference type="PANTHER" id="PTHR44170">
    <property type="entry name" value="PROTEIN SIDEKICK"/>
    <property type="match status" value="1"/>
</dbReference>
<dbReference type="Pfam" id="PF00041">
    <property type="entry name" value="fn3"/>
    <property type="match status" value="5"/>
</dbReference>
<feature type="domain" description="Ig-like" evidence="12">
    <location>
        <begin position="511"/>
        <end position="596"/>
    </location>
</feature>
<evidence type="ECO:0000256" key="1">
    <source>
        <dbReference type="ARBA" id="ARBA00004479"/>
    </source>
</evidence>
<feature type="domain" description="Fibronectin type-III" evidence="13">
    <location>
        <begin position="1515"/>
        <end position="1612"/>
    </location>
</feature>
<keyword evidence="7 11" id="KW-0472">Membrane</keyword>
<dbReference type="FunFam" id="2.60.40.10:FF:000333">
    <property type="entry name" value="Down syndrome cell adhesion molecule"/>
    <property type="match status" value="1"/>
</dbReference>
<dbReference type="GO" id="GO:0048812">
    <property type="term" value="P:neuron projection morphogenesis"/>
    <property type="evidence" value="ECO:0007669"/>
    <property type="project" value="UniProtKB-ARBA"/>
</dbReference>
<comment type="caution">
    <text evidence="14">The sequence shown here is derived from an EMBL/GenBank/DDBJ whole genome shotgun (WGS) entry which is preliminary data.</text>
</comment>
<feature type="domain" description="Fibronectin type-III" evidence="13">
    <location>
        <begin position="1421"/>
        <end position="1514"/>
    </location>
</feature>
<name>A0AAW1KJ64_POPJA</name>
<feature type="compositionally biased region" description="Basic and acidic residues" evidence="10">
    <location>
        <begin position="1675"/>
        <end position="1686"/>
    </location>
</feature>
<keyword evidence="5" id="KW-0130">Cell adhesion</keyword>
<evidence type="ECO:0000259" key="12">
    <source>
        <dbReference type="PROSITE" id="PS50835"/>
    </source>
</evidence>
<gene>
    <name evidence="14" type="ORF">QE152_g22968</name>
</gene>
<dbReference type="InterPro" id="IPR013098">
    <property type="entry name" value="Ig_I-set"/>
</dbReference>
<reference evidence="14 15" key="1">
    <citation type="journal article" date="2024" name="BMC Genomics">
        <title>De novo assembly and annotation of Popillia japonica's genome with initial clues to its potential as an invasive pest.</title>
        <authorList>
            <person name="Cucini C."/>
            <person name="Boschi S."/>
            <person name="Funari R."/>
            <person name="Cardaioli E."/>
            <person name="Iannotti N."/>
            <person name="Marturano G."/>
            <person name="Paoli F."/>
            <person name="Bruttini M."/>
            <person name="Carapelli A."/>
            <person name="Frati F."/>
            <person name="Nardi F."/>
        </authorList>
    </citation>
    <scope>NUCLEOTIDE SEQUENCE [LARGE SCALE GENOMIC DNA]</scope>
    <source>
        <strain evidence="14">DMR45628</strain>
    </source>
</reference>
<dbReference type="InterPro" id="IPR003598">
    <property type="entry name" value="Ig_sub2"/>
</dbReference>
<dbReference type="GO" id="GO:0098609">
    <property type="term" value="P:cell-cell adhesion"/>
    <property type="evidence" value="ECO:0007669"/>
    <property type="project" value="TreeGrafter"/>
</dbReference>
<evidence type="ECO:0000256" key="4">
    <source>
        <dbReference type="ARBA" id="ARBA00022737"/>
    </source>
</evidence>
<dbReference type="SMART" id="SM00409">
    <property type="entry name" value="IG"/>
    <property type="match status" value="10"/>
</dbReference>
<dbReference type="SMART" id="SM00060">
    <property type="entry name" value="FN3"/>
    <property type="match status" value="6"/>
</dbReference>
<evidence type="ECO:0000256" key="8">
    <source>
        <dbReference type="ARBA" id="ARBA00023157"/>
    </source>
</evidence>
<dbReference type="SUPFAM" id="SSF48726">
    <property type="entry name" value="Immunoglobulin"/>
    <property type="match status" value="10"/>
</dbReference>
<dbReference type="InterPro" id="IPR056754">
    <property type="entry name" value="DSCAM/DSCAML_C"/>
</dbReference>
<dbReference type="InterPro" id="IPR007110">
    <property type="entry name" value="Ig-like_dom"/>
</dbReference>
<feature type="domain" description="Fibronectin type-III" evidence="13">
    <location>
        <begin position="1230"/>
        <end position="1329"/>
    </location>
</feature>
<feature type="domain" description="Fibronectin type-III" evidence="13">
    <location>
        <begin position="1028"/>
        <end position="1125"/>
    </location>
</feature>
<dbReference type="InterPro" id="IPR036116">
    <property type="entry name" value="FN3_sf"/>
</dbReference>
<dbReference type="InterPro" id="IPR013783">
    <property type="entry name" value="Ig-like_fold"/>
</dbReference>
<dbReference type="Pfam" id="PF25059">
    <property type="entry name" value="FN3_DSCAM-DSCAML_C"/>
    <property type="match status" value="1"/>
</dbReference>
<feature type="compositionally biased region" description="Polar residues" evidence="10">
    <location>
        <begin position="1687"/>
        <end position="1697"/>
    </location>
</feature>
<evidence type="ECO:0000256" key="11">
    <source>
        <dbReference type="SAM" id="Phobius"/>
    </source>
</evidence>
<dbReference type="Pfam" id="PF07679">
    <property type="entry name" value="I-set"/>
    <property type="match status" value="5"/>
</dbReference>
<dbReference type="InterPro" id="IPR003599">
    <property type="entry name" value="Ig_sub"/>
</dbReference>
<evidence type="ECO:0000256" key="5">
    <source>
        <dbReference type="ARBA" id="ARBA00022889"/>
    </source>
</evidence>
<dbReference type="GO" id="GO:0016020">
    <property type="term" value="C:membrane"/>
    <property type="evidence" value="ECO:0007669"/>
    <property type="project" value="UniProtKB-SubCell"/>
</dbReference>
<evidence type="ECO:0000313" key="14">
    <source>
        <dbReference type="EMBL" id="KAK9718888.1"/>
    </source>
</evidence>
<dbReference type="Gene3D" id="2.60.40.10">
    <property type="entry name" value="Immunoglobulins"/>
    <property type="match status" value="16"/>
</dbReference>
<feature type="domain" description="Ig-like" evidence="12">
    <location>
        <begin position="224"/>
        <end position="315"/>
    </location>
</feature>
<keyword evidence="3" id="KW-0732">Signal</keyword>
<keyword evidence="9" id="KW-0393">Immunoglobulin domain</keyword>
<dbReference type="FunFam" id="2.60.40.10:FF:000028">
    <property type="entry name" value="Neuronal cell adhesion molecule"/>
    <property type="match status" value="1"/>
</dbReference>
<dbReference type="PROSITE" id="PS50835">
    <property type="entry name" value="IG_LIKE"/>
    <property type="match status" value="10"/>
</dbReference>
<evidence type="ECO:0000256" key="2">
    <source>
        <dbReference type="ARBA" id="ARBA00022692"/>
    </source>
</evidence>
<feature type="region of interest" description="Disordered" evidence="10">
    <location>
        <begin position="1664"/>
        <end position="1704"/>
    </location>
</feature>
<dbReference type="SUPFAM" id="SSF49265">
    <property type="entry name" value="Fibronectin type III"/>
    <property type="match status" value="3"/>
</dbReference>
<keyword evidence="2 11" id="KW-0812">Transmembrane</keyword>